<dbReference type="PANTHER" id="PTHR10183:SF30">
    <property type="entry name" value="CALPAIN-10"/>
    <property type="match status" value="1"/>
</dbReference>
<keyword evidence="2 6" id="KW-0645">Protease</keyword>
<dbReference type="InterPro" id="IPR022684">
    <property type="entry name" value="Calpain_cysteine_protease"/>
</dbReference>
<dbReference type="CTD" id="11132"/>
<feature type="active site" evidence="5 6">
    <location>
        <position position="231"/>
    </location>
</feature>
<dbReference type="InterPro" id="IPR038765">
    <property type="entry name" value="Papain-like_cys_pep_sf"/>
</dbReference>
<dbReference type="Gene3D" id="2.60.120.380">
    <property type="match status" value="2"/>
</dbReference>
<dbReference type="InterPro" id="IPR036213">
    <property type="entry name" value="Calpain_III_sf"/>
</dbReference>
<evidence type="ECO:0000256" key="2">
    <source>
        <dbReference type="ARBA" id="ARBA00022670"/>
    </source>
</evidence>
<reference evidence="9" key="1">
    <citation type="submission" date="2025-08" db="UniProtKB">
        <authorList>
            <consortium name="RefSeq"/>
        </authorList>
    </citation>
    <scope>IDENTIFICATION</scope>
</reference>
<dbReference type="FunFam" id="2.60.120.380:FF:000006">
    <property type="entry name" value="Calpain 10"/>
    <property type="match status" value="1"/>
</dbReference>
<dbReference type="KEGG" id="gsh:117367080"/>
<dbReference type="InterPro" id="IPR001300">
    <property type="entry name" value="Peptidase_C2_calpain_cat"/>
</dbReference>
<keyword evidence="4 6" id="KW-0788">Thiol protease</keyword>
<feature type="domain" description="Calpain catalytic" evidence="7">
    <location>
        <begin position="8"/>
        <end position="314"/>
    </location>
</feature>
<dbReference type="InterPro" id="IPR022682">
    <property type="entry name" value="Calpain_domain_III"/>
</dbReference>
<dbReference type="SMART" id="SM00720">
    <property type="entry name" value="calpain_III"/>
    <property type="match status" value="2"/>
</dbReference>
<comment type="similarity">
    <text evidence="1">Belongs to the peptidase C2 family.</text>
</comment>
<evidence type="ECO:0000259" key="7">
    <source>
        <dbReference type="PROSITE" id="PS50203"/>
    </source>
</evidence>
<dbReference type="RefSeq" id="XP_033815207.1">
    <property type="nucleotide sequence ID" value="XM_033959316.1"/>
</dbReference>
<dbReference type="Gene3D" id="3.90.70.10">
    <property type="entry name" value="Cysteine proteinases"/>
    <property type="match status" value="1"/>
</dbReference>
<accession>A0A6P8SAS0</accession>
<dbReference type="CDD" id="cd00044">
    <property type="entry name" value="CysPc"/>
    <property type="match status" value="1"/>
</dbReference>
<dbReference type="FunCoup" id="A0A6P8SAS0">
    <property type="interactions" value="918"/>
</dbReference>
<dbReference type="Pfam" id="PF00648">
    <property type="entry name" value="Peptidase_C2"/>
    <property type="match status" value="1"/>
</dbReference>
<keyword evidence="8" id="KW-1185">Reference proteome</keyword>
<evidence type="ECO:0000256" key="4">
    <source>
        <dbReference type="ARBA" id="ARBA00022807"/>
    </source>
</evidence>
<evidence type="ECO:0000256" key="6">
    <source>
        <dbReference type="PROSITE-ProRule" id="PRU00239"/>
    </source>
</evidence>
<dbReference type="AlphaFoldDB" id="A0A6P8SAS0"/>
<dbReference type="InParanoid" id="A0A6P8SAS0"/>
<proteinExistence type="inferred from homology"/>
<keyword evidence="3 6" id="KW-0378">Hydrolase</keyword>
<dbReference type="InterPro" id="IPR000169">
    <property type="entry name" value="Pept_cys_AS"/>
</dbReference>
<evidence type="ECO:0000313" key="8">
    <source>
        <dbReference type="Proteomes" id="UP000515159"/>
    </source>
</evidence>
<gene>
    <name evidence="9" type="primary">CAPN10</name>
</gene>
<dbReference type="FunFam" id="3.90.70.10:FF:000073">
    <property type="entry name" value="Calpain 10"/>
    <property type="match status" value="1"/>
</dbReference>
<dbReference type="SMART" id="SM00230">
    <property type="entry name" value="CysPc"/>
    <property type="match status" value="1"/>
</dbReference>
<evidence type="ECO:0000313" key="9">
    <source>
        <dbReference type="RefSeq" id="XP_033815207.1"/>
    </source>
</evidence>
<dbReference type="InterPro" id="IPR033883">
    <property type="entry name" value="C2_III"/>
</dbReference>
<dbReference type="GO" id="GO:0004198">
    <property type="term" value="F:calcium-dependent cysteine-type endopeptidase activity"/>
    <property type="evidence" value="ECO:0007669"/>
    <property type="project" value="InterPro"/>
</dbReference>
<dbReference type="OrthoDB" id="167576at2759"/>
<dbReference type="PROSITE" id="PS00139">
    <property type="entry name" value="THIOL_PROTEASE_CYS"/>
    <property type="match status" value="1"/>
</dbReference>
<dbReference type="SUPFAM" id="SSF54001">
    <property type="entry name" value="Cysteine proteinases"/>
    <property type="match status" value="1"/>
</dbReference>
<dbReference type="Proteomes" id="UP000515159">
    <property type="component" value="Chromosome 9"/>
</dbReference>
<dbReference type="SUPFAM" id="SSF49758">
    <property type="entry name" value="Calpain large subunit, middle domain (domain III)"/>
    <property type="match status" value="2"/>
</dbReference>
<dbReference type="InterPro" id="IPR022683">
    <property type="entry name" value="Calpain_III"/>
</dbReference>
<dbReference type="GeneID" id="117367080"/>
<evidence type="ECO:0000256" key="1">
    <source>
        <dbReference type="ARBA" id="ARBA00007623"/>
    </source>
</evidence>
<dbReference type="Pfam" id="PF01067">
    <property type="entry name" value="Calpain_III"/>
    <property type="match status" value="2"/>
</dbReference>
<sequence length="678" mass="76250">MPSPAKRLFRDPDFPANSASLSRHPAGPLAQLGGDVAWLRPQEICSAPRLFPANPHDGQVKQGILGDCWFLCACCALLKSEYLFNQVIPSGQPCWTEIGYRGSFTFRIWQFGQWLEVIIDDYLPCIGGKLCFSRCQSEDVFWLPLLEKAYAKLHGAYEQLWAGQVADALVDLTGGLAERWTLRDHAESSEIQRAIPEKMIFGKLMDLKDGCLMSCSVLISKEGASELGAFHAFIIIDIQDLGHVSGTELFLLRVRNPWGRRCWKGCWQDGGNGWRKVDSTIASRLLSQLEEGEFWMEKEEFLQEFDELIISYPVSEKGHLRSIHSEKVLSHVQQLSGSWVKGQSAGGCRNNSTFPNNPKFWLRVSEGSEIYVALLQKHVKLEELQAITDQKGRVRGSCCTEPRQLSSASDPQKNVSQAIGLHIWKVEKQRLNIQETLKSLPVASTRCHSYDREVHLCCDLTSGFYLLIPSTFQKDVEGHFLLRVFSTGRVSLSEMKPPLHQLACGQEKLSGIWERVQLQGRWESGYSAGGCRNSSSYHCNPRFPLSIHADFGDSNVKVTLRQHCQNHQYHPIGFHIFQVPSTGWNMGISSFQDLEPVVSCVPHCHSQEVSHLCRLSLGEYVIVPSTYLPDQEGSFTITALTKTGTGAAFGKPIQSQEKLGQILEEVTFTDIMRRWEES</sequence>
<dbReference type="GO" id="GO:0006508">
    <property type="term" value="P:proteolysis"/>
    <property type="evidence" value="ECO:0007669"/>
    <property type="project" value="UniProtKB-KW"/>
</dbReference>
<dbReference type="PRINTS" id="PR00704">
    <property type="entry name" value="CALPAIN"/>
</dbReference>
<protein>
    <submittedName>
        <fullName evidence="9">Calpain-10</fullName>
    </submittedName>
</protein>
<feature type="active site" evidence="5 6">
    <location>
        <position position="256"/>
    </location>
</feature>
<feature type="active site" evidence="5 6">
    <location>
        <position position="68"/>
    </location>
</feature>
<dbReference type="PROSITE" id="PS50203">
    <property type="entry name" value="CALPAIN_CAT"/>
    <property type="match status" value="1"/>
</dbReference>
<name>A0A6P8SAS0_GEOSA</name>
<organism evidence="8 9">
    <name type="scientific">Geotrypetes seraphini</name>
    <name type="common">Gaboon caecilian</name>
    <name type="synonym">Caecilia seraphini</name>
    <dbReference type="NCBI Taxonomy" id="260995"/>
    <lineage>
        <taxon>Eukaryota</taxon>
        <taxon>Metazoa</taxon>
        <taxon>Chordata</taxon>
        <taxon>Craniata</taxon>
        <taxon>Vertebrata</taxon>
        <taxon>Euteleostomi</taxon>
        <taxon>Amphibia</taxon>
        <taxon>Gymnophiona</taxon>
        <taxon>Geotrypetes</taxon>
    </lineage>
</organism>
<dbReference type="CDD" id="cd00214">
    <property type="entry name" value="Calpain_III"/>
    <property type="match status" value="1"/>
</dbReference>
<dbReference type="PANTHER" id="PTHR10183">
    <property type="entry name" value="CALPAIN"/>
    <property type="match status" value="1"/>
</dbReference>
<evidence type="ECO:0000256" key="5">
    <source>
        <dbReference type="PIRSR" id="PIRSR622684-1"/>
    </source>
</evidence>
<evidence type="ECO:0000256" key="3">
    <source>
        <dbReference type="ARBA" id="ARBA00022801"/>
    </source>
</evidence>